<organism evidence="2 3">
    <name type="scientific">Ilyodon furcidens</name>
    <name type="common">goldbreast splitfin</name>
    <dbReference type="NCBI Taxonomy" id="33524"/>
    <lineage>
        <taxon>Eukaryota</taxon>
        <taxon>Metazoa</taxon>
        <taxon>Chordata</taxon>
        <taxon>Craniata</taxon>
        <taxon>Vertebrata</taxon>
        <taxon>Euteleostomi</taxon>
        <taxon>Actinopterygii</taxon>
        <taxon>Neopterygii</taxon>
        <taxon>Teleostei</taxon>
        <taxon>Neoteleostei</taxon>
        <taxon>Acanthomorphata</taxon>
        <taxon>Ovalentaria</taxon>
        <taxon>Atherinomorphae</taxon>
        <taxon>Cyprinodontiformes</taxon>
        <taxon>Goodeidae</taxon>
        <taxon>Ilyodon</taxon>
    </lineage>
</organism>
<proteinExistence type="predicted"/>
<keyword evidence="3" id="KW-1185">Reference proteome</keyword>
<reference evidence="2 3" key="1">
    <citation type="submission" date="2021-06" db="EMBL/GenBank/DDBJ databases">
        <authorList>
            <person name="Palmer J.M."/>
        </authorList>
    </citation>
    <scope>NUCLEOTIDE SEQUENCE [LARGE SCALE GENOMIC DNA]</scope>
    <source>
        <strain evidence="3">if_2019</strain>
        <tissue evidence="2">Muscle</tissue>
    </source>
</reference>
<sequence>TVPHLSDLNRSVGSQMVSSGVLPNPIAVNNHQDDQVPDSACTSGPIRWKEQPSDLICIPLPSDSVSTPRDQERRTWFSDGRGPPWEHGVHFQQLEFLAKDIEVFDPGSQDSNIETYLLEGPSDSFHMAEDRCLAPKTVDFIPFFGNKRGDVGTQPWISTSNS</sequence>
<comment type="caution">
    <text evidence="2">The sequence shown here is derived from an EMBL/GenBank/DDBJ whole genome shotgun (WGS) entry which is preliminary data.</text>
</comment>
<accession>A0ABV0STR9</accession>
<evidence type="ECO:0000313" key="3">
    <source>
        <dbReference type="Proteomes" id="UP001482620"/>
    </source>
</evidence>
<dbReference type="EMBL" id="JAHRIQ010009210">
    <property type="protein sequence ID" value="MEQ2223595.1"/>
    <property type="molecule type" value="Genomic_DNA"/>
</dbReference>
<gene>
    <name evidence="2" type="ORF">ILYODFUR_038204</name>
</gene>
<feature type="non-terminal residue" evidence="2">
    <location>
        <position position="162"/>
    </location>
</feature>
<name>A0ABV0STR9_9TELE</name>
<evidence type="ECO:0000256" key="1">
    <source>
        <dbReference type="SAM" id="MobiDB-lite"/>
    </source>
</evidence>
<dbReference type="Proteomes" id="UP001482620">
    <property type="component" value="Unassembled WGS sequence"/>
</dbReference>
<evidence type="ECO:0000313" key="2">
    <source>
        <dbReference type="EMBL" id="MEQ2223595.1"/>
    </source>
</evidence>
<feature type="non-terminal residue" evidence="2">
    <location>
        <position position="1"/>
    </location>
</feature>
<feature type="region of interest" description="Disordered" evidence="1">
    <location>
        <begin position="59"/>
        <end position="82"/>
    </location>
</feature>
<protein>
    <submittedName>
        <fullName evidence="2">Uncharacterized protein</fullName>
    </submittedName>
</protein>